<gene>
    <name evidence="2" type="ORF">SAMN05444002_2914</name>
</gene>
<evidence type="ECO:0000313" key="3">
    <source>
        <dbReference type="Proteomes" id="UP000184932"/>
    </source>
</evidence>
<protein>
    <submittedName>
        <fullName evidence="2">Pimeloyl-ACP methyl ester carboxylesterase</fullName>
    </submittedName>
</protein>
<dbReference type="Proteomes" id="UP000184932">
    <property type="component" value="Unassembled WGS sequence"/>
</dbReference>
<dbReference type="AlphaFoldDB" id="A0A1N6GYN5"/>
<dbReference type="InterPro" id="IPR022742">
    <property type="entry name" value="Hydrolase_4"/>
</dbReference>
<dbReference type="GO" id="GO:0016020">
    <property type="term" value="C:membrane"/>
    <property type="evidence" value="ECO:0007669"/>
    <property type="project" value="TreeGrafter"/>
</dbReference>
<dbReference type="PANTHER" id="PTHR43798:SF33">
    <property type="entry name" value="HYDROLASE, PUTATIVE (AFU_ORTHOLOGUE AFUA_2G14860)-RELATED"/>
    <property type="match status" value="1"/>
</dbReference>
<organism evidence="2 3">
    <name type="scientific">Vannielia litorea</name>
    <dbReference type="NCBI Taxonomy" id="1217970"/>
    <lineage>
        <taxon>Bacteria</taxon>
        <taxon>Pseudomonadati</taxon>
        <taxon>Pseudomonadota</taxon>
        <taxon>Alphaproteobacteria</taxon>
        <taxon>Rhodobacterales</taxon>
        <taxon>Paracoccaceae</taxon>
        <taxon>Vannielia</taxon>
    </lineage>
</organism>
<dbReference type="PRINTS" id="PR00111">
    <property type="entry name" value="ABHYDROLASE"/>
</dbReference>
<sequence>MTPWGWLLAAAVALVILPPLLAWLMCRSRAAAREGLPGRMLRLPDGLTRVTVDGLPGRPVAVLVHGLTTPSWVFDAIAAGLVVLGWRVVRHDLWGRGGSDMPGKAQNRALFVRQLAGVIEAEAGDARVLLVGYSMGAAISAAYAEAYPSHVRGLAMLAPAGLGHRMEGFTRFCAATPVLGDWLWATFSGPGLRAAARKAARQGPSSVENIATRLAQESRTRGYRRAVLSSIRHMLAEDMRPTLKGLDAAGLPMLAVWGGEDGLILKAAGKRLAKVAPGAEQITVEAAGHGVPHTHPREVLKALTGFLARL</sequence>
<dbReference type="EMBL" id="FSRL01000001">
    <property type="protein sequence ID" value="SIO12654.1"/>
    <property type="molecule type" value="Genomic_DNA"/>
</dbReference>
<dbReference type="Gene3D" id="3.40.50.1820">
    <property type="entry name" value="alpha/beta hydrolase"/>
    <property type="match status" value="1"/>
</dbReference>
<reference evidence="3" key="1">
    <citation type="submission" date="2016-11" db="EMBL/GenBank/DDBJ databases">
        <authorList>
            <person name="Varghese N."/>
            <person name="Submissions S."/>
        </authorList>
    </citation>
    <scope>NUCLEOTIDE SEQUENCE [LARGE SCALE GENOMIC DNA]</scope>
    <source>
        <strain evidence="3">DSM 29440</strain>
    </source>
</reference>
<proteinExistence type="predicted"/>
<dbReference type="OrthoDB" id="7267294at2"/>
<evidence type="ECO:0000259" key="1">
    <source>
        <dbReference type="Pfam" id="PF12146"/>
    </source>
</evidence>
<accession>A0A1N6GYN5</accession>
<dbReference type="InterPro" id="IPR050266">
    <property type="entry name" value="AB_hydrolase_sf"/>
</dbReference>
<dbReference type="PANTHER" id="PTHR43798">
    <property type="entry name" value="MONOACYLGLYCEROL LIPASE"/>
    <property type="match status" value="1"/>
</dbReference>
<dbReference type="InterPro" id="IPR000073">
    <property type="entry name" value="AB_hydrolase_1"/>
</dbReference>
<dbReference type="InterPro" id="IPR029058">
    <property type="entry name" value="AB_hydrolase_fold"/>
</dbReference>
<dbReference type="Pfam" id="PF12146">
    <property type="entry name" value="Hydrolase_4"/>
    <property type="match status" value="1"/>
</dbReference>
<feature type="domain" description="Serine aminopeptidase S33" evidence="1">
    <location>
        <begin position="60"/>
        <end position="284"/>
    </location>
</feature>
<dbReference type="RefSeq" id="WP_074256874.1">
    <property type="nucleotide sequence ID" value="NZ_FSRL01000001.1"/>
</dbReference>
<name>A0A1N6GYN5_9RHOB</name>
<keyword evidence="3" id="KW-1185">Reference proteome</keyword>
<dbReference type="STRING" id="1217970.SAMN05444002_2914"/>
<dbReference type="SUPFAM" id="SSF53474">
    <property type="entry name" value="alpha/beta-Hydrolases"/>
    <property type="match status" value="1"/>
</dbReference>
<evidence type="ECO:0000313" key="2">
    <source>
        <dbReference type="EMBL" id="SIO12654.1"/>
    </source>
</evidence>